<keyword evidence="2" id="KW-1185">Reference proteome</keyword>
<reference evidence="1 2" key="1">
    <citation type="submission" date="2022-09" db="EMBL/GenBank/DDBJ databases">
        <title>Enrichment on poylsaccharides allowed isolation of novel metabolic and taxonomic groups of Haloarchaea.</title>
        <authorList>
            <person name="Sorokin D.Y."/>
            <person name="Elcheninov A.G."/>
            <person name="Khizhniak T.V."/>
            <person name="Kolganova T.V."/>
            <person name="Kublanov I.V."/>
        </authorList>
    </citation>
    <scope>NUCLEOTIDE SEQUENCE [LARGE SCALE GENOMIC DNA]</scope>
    <source>
        <strain evidence="1 2">AArc-curdl1</strain>
    </source>
</reference>
<protein>
    <submittedName>
        <fullName evidence="1">Uncharacterized protein</fullName>
    </submittedName>
</protein>
<sequence length="139" mass="14978">MSSPPSVLVYDGRKQVFHTAVDAFTYGMDDLVAVPWESAPIQAFLEAQFGGRPFVFLLIEDDAVHAGETAVKRALTARGVGRPAASAFEQLYAKIGDPFGRVVHGEAPADIHGTYALEPAAREYLEAVRAEKTDADGEK</sequence>
<organism evidence="1 2">
    <name type="scientific">Natronosalvus hydrolyticus</name>
    <dbReference type="NCBI Taxonomy" id="2979988"/>
    <lineage>
        <taxon>Archaea</taxon>
        <taxon>Methanobacteriati</taxon>
        <taxon>Methanobacteriota</taxon>
        <taxon>Stenosarchaea group</taxon>
        <taxon>Halobacteria</taxon>
        <taxon>Halobacteriales</taxon>
        <taxon>Natrialbaceae</taxon>
        <taxon>Natronosalvus</taxon>
    </lineage>
</organism>
<name>A0AAP2ZB19_9EURY</name>
<proteinExistence type="predicted"/>
<evidence type="ECO:0000313" key="2">
    <source>
        <dbReference type="Proteomes" id="UP001321047"/>
    </source>
</evidence>
<accession>A0AAP2ZB19</accession>
<gene>
    <name evidence="1" type="ORF">OB919_18655</name>
</gene>
<dbReference type="RefSeq" id="WP_342810279.1">
    <property type="nucleotide sequence ID" value="NZ_JAOPJZ010000026.1"/>
</dbReference>
<dbReference type="AlphaFoldDB" id="A0AAP2ZB19"/>
<comment type="caution">
    <text evidence="1">The sequence shown here is derived from an EMBL/GenBank/DDBJ whole genome shotgun (WGS) entry which is preliminary data.</text>
</comment>
<evidence type="ECO:0000313" key="1">
    <source>
        <dbReference type="EMBL" id="MCU4753974.1"/>
    </source>
</evidence>
<dbReference type="EMBL" id="JAOPJZ010000026">
    <property type="protein sequence ID" value="MCU4753974.1"/>
    <property type="molecule type" value="Genomic_DNA"/>
</dbReference>
<dbReference type="Proteomes" id="UP001321047">
    <property type="component" value="Unassembled WGS sequence"/>
</dbReference>